<dbReference type="PATRIC" id="fig|1393735.3.peg.2526"/>
<evidence type="ECO:0000313" key="2">
    <source>
        <dbReference type="Proteomes" id="UP000028002"/>
    </source>
</evidence>
<gene>
    <name evidence="1" type="ORF">MEG1DRAFT_02471</name>
</gene>
<dbReference type="AlphaFoldDB" id="A0A081RW60"/>
<dbReference type="EMBL" id="JGVH01000039">
    <property type="protein sequence ID" value="KER02913.1"/>
    <property type="molecule type" value="Genomic_DNA"/>
</dbReference>
<comment type="caution">
    <text evidence="1">The sequence shown here is derived from an EMBL/GenBank/DDBJ whole genome shotgun (WGS) entry which is preliminary data.</text>
</comment>
<protein>
    <submittedName>
        <fullName evidence="1">Uncharacterized protein</fullName>
    </submittedName>
</protein>
<proteinExistence type="predicted"/>
<sequence length="38" mass="4631">MIGHFGFFQNRHFFLTFPKRILRLDKATVPLHILELLY</sequence>
<dbReference type="Proteomes" id="UP000028002">
    <property type="component" value="Unassembled WGS sequence"/>
</dbReference>
<name>A0A081RW60_PHOTE</name>
<organism evidence="1 2">
    <name type="scientific">Photorhabdus temperata subsp. temperata Meg1</name>
    <dbReference type="NCBI Taxonomy" id="1393735"/>
    <lineage>
        <taxon>Bacteria</taxon>
        <taxon>Pseudomonadati</taxon>
        <taxon>Pseudomonadota</taxon>
        <taxon>Gammaproteobacteria</taxon>
        <taxon>Enterobacterales</taxon>
        <taxon>Morganellaceae</taxon>
        <taxon>Photorhabdus</taxon>
    </lineage>
</organism>
<accession>A0A081RW60</accession>
<evidence type="ECO:0000313" key="1">
    <source>
        <dbReference type="EMBL" id="KER02913.1"/>
    </source>
</evidence>
<reference evidence="1 2" key="1">
    <citation type="submission" date="2014-03" db="EMBL/GenBank/DDBJ databases">
        <title>Draft Genome of Photorhabdus temperata Meg1.</title>
        <authorList>
            <person name="Hurst S.G.IV."/>
            <person name="Morris K."/>
            <person name="Thomas K."/>
            <person name="Tisa L.S."/>
        </authorList>
    </citation>
    <scope>NUCLEOTIDE SEQUENCE [LARGE SCALE GENOMIC DNA]</scope>
    <source>
        <strain evidence="1 2">Meg1</strain>
    </source>
</reference>